<dbReference type="Gene3D" id="3.40.190.290">
    <property type="match status" value="1"/>
</dbReference>
<organism evidence="6 7">
    <name type="scientific">Calderihabitans maritimus</name>
    <dbReference type="NCBI Taxonomy" id="1246530"/>
    <lineage>
        <taxon>Bacteria</taxon>
        <taxon>Bacillati</taxon>
        <taxon>Bacillota</taxon>
        <taxon>Clostridia</taxon>
        <taxon>Neomoorellales</taxon>
        <taxon>Calderihabitantaceae</taxon>
        <taxon>Calderihabitans</taxon>
    </lineage>
</organism>
<dbReference type="SUPFAM" id="SSF53850">
    <property type="entry name" value="Periplasmic binding protein-like II"/>
    <property type="match status" value="1"/>
</dbReference>
<dbReference type="OrthoDB" id="119203at2"/>
<dbReference type="InterPro" id="IPR036390">
    <property type="entry name" value="WH_DNA-bd_sf"/>
</dbReference>
<dbReference type="Pfam" id="PF03466">
    <property type="entry name" value="LysR_substrate"/>
    <property type="match status" value="1"/>
</dbReference>
<dbReference type="Gene3D" id="1.10.10.10">
    <property type="entry name" value="Winged helix-like DNA-binding domain superfamily/Winged helix DNA-binding domain"/>
    <property type="match status" value="1"/>
</dbReference>
<dbReference type="InterPro" id="IPR005119">
    <property type="entry name" value="LysR_subst-bd"/>
</dbReference>
<dbReference type="FunFam" id="1.10.10.10:FF:000001">
    <property type="entry name" value="LysR family transcriptional regulator"/>
    <property type="match status" value="1"/>
</dbReference>
<dbReference type="Proteomes" id="UP000197032">
    <property type="component" value="Unassembled WGS sequence"/>
</dbReference>
<dbReference type="CDD" id="cd08420">
    <property type="entry name" value="PBP2_CysL_like"/>
    <property type="match status" value="1"/>
</dbReference>
<dbReference type="Pfam" id="PF00126">
    <property type="entry name" value="HTH_1"/>
    <property type="match status" value="1"/>
</dbReference>
<evidence type="ECO:0000256" key="1">
    <source>
        <dbReference type="ARBA" id="ARBA00009437"/>
    </source>
</evidence>
<keyword evidence="4" id="KW-0804">Transcription</keyword>
<dbReference type="PANTHER" id="PTHR30126:SF64">
    <property type="entry name" value="HTH-TYPE TRANSCRIPTIONAL REGULATOR CITR"/>
    <property type="match status" value="1"/>
</dbReference>
<keyword evidence="7" id="KW-1185">Reference proteome</keyword>
<evidence type="ECO:0000256" key="2">
    <source>
        <dbReference type="ARBA" id="ARBA00023015"/>
    </source>
</evidence>
<keyword evidence="3" id="KW-0238">DNA-binding</keyword>
<feature type="domain" description="HTH lysR-type" evidence="5">
    <location>
        <begin position="1"/>
        <end position="58"/>
    </location>
</feature>
<accession>A0A1Z5HS18</accession>
<dbReference type="InterPro" id="IPR036388">
    <property type="entry name" value="WH-like_DNA-bd_sf"/>
</dbReference>
<evidence type="ECO:0000256" key="4">
    <source>
        <dbReference type="ARBA" id="ARBA00023163"/>
    </source>
</evidence>
<dbReference type="GO" id="GO:0000976">
    <property type="term" value="F:transcription cis-regulatory region binding"/>
    <property type="evidence" value="ECO:0007669"/>
    <property type="project" value="TreeGrafter"/>
</dbReference>
<dbReference type="RefSeq" id="WP_088553535.1">
    <property type="nucleotide sequence ID" value="NZ_BDGJ01000059.1"/>
</dbReference>
<name>A0A1Z5HS18_9FIRM</name>
<dbReference type="InterPro" id="IPR047788">
    <property type="entry name" value="LysR-like_Sec_metab"/>
</dbReference>
<evidence type="ECO:0000313" key="7">
    <source>
        <dbReference type="Proteomes" id="UP000197032"/>
    </source>
</evidence>
<dbReference type="PRINTS" id="PR00039">
    <property type="entry name" value="HTHLYSR"/>
</dbReference>
<sequence length="304" mass="34018">MNISHFELLCEVARVKSFSKAAKLLHLSQPAVSSQIHSIEDYYGAKLFERSTSGVTLTPVGEIVYQYAKEILRLHEKLEKEIDDLLNTENQKLIIGASSTIGNYAIPCTIWTFKEKYPCTQIKLEVKNTETILSMLANDELDLALLEEPIPKNDGNLKKQPVLNDELLVITPPKKPWVDKTSITLEELKKAPLIIREQGSGLRYMFEKAISGLNVKLPEDFNVIAEMGSTEAIKSAVEAGLGVSICSSLAIKKEIRSGTIHPLRIENAEFQVNYLIVYKNDKQLNNAAKRFIRFLAGPGKDPFC</sequence>
<protein>
    <submittedName>
        <fullName evidence="6">Transcriptional regulator, LysR family</fullName>
    </submittedName>
</protein>
<dbReference type="PANTHER" id="PTHR30126">
    <property type="entry name" value="HTH-TYPE TRANSCRIPTIONAL REGULATOR"/>
    <property type="match status" value="1"/>
</dbReference>
<comment type="caution">
    <text evidence="6">The sequence shown here is derived from an EMBL/GenBank/DDBJ whole genome shotgun (WGS) entry which is preliminary data.</text>
</comment>
<proteinExistence type="inferred from homology"/>
<dbReference type="NCBIfam" id="NF040786">
    <property type="entry name" value="LysR_Sec_metab"/>
    <property type="match status" value="1"/>
</dbReference>
<evidence type="ECO:0000313" key="6">
    <source>
        <dbReference type="EMBL" id="GAW92121.1"/>
    </source>
</evidence>
<evidence type="ECO:0000256" key="3">
    <source>
        <dbReference type="ARBA" id="ARBA00023125"/>
    </source>
</evidence>
<dbReference type="SUPFAM" id="SSF46785">
    <property type="entry name" value="Winged helix' DNA-binding domain"/>
    <property type="match status" value="1"/>
</dbReference>
<evidence type="ECO:0000259" key="5">
    <source>
        <dbReference type="PROSITE" id="PS50931"/>
    </source>
</evidence>
<dbReference type="InterPro" id="IPR000847">
    <property type="entry name" value="LysR_HTH_N"/>
</dbReference>
<comment type="similarity">
    <text evidence="1">Belongs to the LysR transcriptional regulatory family.</text>
</comment>
<dbReference type="GO" id="GO:0003700">
    <property type="term" value="F:DNA-binding transcription factor activity"/>
    <property type="evidence" value="ECO:0007669"/>
    <property type="project" value="InterPro"/>
</dbReference>
<dbReference type="AlphaFoldDB" id="A0A1Z5HS18"/>
<dbReference type="PROSITE" id="PS50931">
    <property type="entry name" value="HTH_LYSR"/>
    <property type="match status" value="1"/>
</dbReference>
<gene>
    <name evidence="6" type="ORF">KKC1_12800</name>
</gene>
<reference evidence="7" key="1">
    <citation type="journal article" date="2017" name="Appl. Environ. Microbiol.">
        <title>Genomic analysis of Calderihabitans maritimus KKC1, a thermophilic hydrogenogenic carboxydotrophic bacterium isolated from marine sediment.</title>
        <authorList>
            <person name="Omae K."/>
            <person name="Yoneda Y."/>
            <person name="Fukuyama Y."/>
            <person name="Yoshida T."/>
            <person name="Sako Y."/>
        </authorList>
    </citation>
    <scope>NUCLEOTIDE SEQUENCE [LARGE SCALE GENOMIC DNA]</scope>
    <source>
        <strain evidence="7">KKC1</strain>
    </source>
</reference>
<dbReference type="EMBL" id="BDGJ01000059">
    <property type="protein sequence ID" value="GAW92121.1"/>
    <property type="molecule type" value="Genomic_DNA"/>
</dbReference>
<keyword evidence="2" id="KW-0805">Transcription regulation</keyword>